<keyword evidence="2" id="KW-0732">Signal</keyword>
<evidence type="ECO:0000313" key="4">
    <source>
        <dbReference type="Proteomes" id="UP000051886"/>
    </source>
</evidence>
<dbReference type="PATRIC" id="fig|449659.4.peg.1494"/>
<dbReference type="Proteomes" id="UP000051886">
    <property type="component" value="Unassembled WGS sequence"/>
</dbReference>
<dbReference type="RefSeq" id="WP_017868833.1">
    <property type="nucleotide sequence ID" value="NZ_BJYB01000024.1"/>
</dbReference>
<name>A0A0R2LLD2_9LACO</name>
<dbReference type="STRING" id="449659.IV66_GL001472"/>
<feature type="chain" id="PRO_5006420024" description="Lipoprotein" evidence="2">
    <location>
        <begin position="28"/>
        <end position="301"/>
    </location>
</feature>
<accession>A0A0R2LLD2</accession>
<dbReference type="AlphaFoldDB" id="A0A0R2LLD2"/>
<dbReference type="EMBL" id="JQCN01000031">
    <property type="protein sequence ID" value="KRN99469.1"/>
    <property type="molecule type" value="Genomic_DNA"/>
</dbReference>
<proteinExistence type="predicted"/>
<feature type="signal peptide" evidence="2">
    <location>
        <begin position="1"/>
        <end position="27"/>
    </location>
</feature>
<feature type="compositionally biased region" description="Basic and acidic residues" evidence="1">
    <location>
        <begin position="27"/>
        <end position="43"/>
    </location>
</feature>
<organism evidence="3 4">
    <name type="scientific">Ligilactobacillus pobuzihii</name>
    <dbReference type="NCBI Taxonomy" id="449659"/>
    <lineage>
        <taxon>Bacteria</taxon>
        <taxon>Bacillati</taxon>
        <taxon>Bacillota</taxon>
        <taxon>Bacilli</taxon>
        <taxon>Lactobacillales</taxon>
        <taxon>Lactobacillaceae</taxon>
        <taxon>Ligilactobacillus</taxon>
    </lineage>
</organism>
<keyword evidence="4" id="KW-1185">Reference proteome</keyword>
<protein>
    <recommendedName>
        <fullName evidence="5">Lipoprotein</fullName>
    </recommendedName>
</protein>
<evidence type="ECO:0000256" key="1">
    <source>
        <dbReference type="SAM" id="MobiDB-lite"/>
    </source>
</evidence>
<evidence type="ECO:0008006" key="5">
    <source>
        <dbReference type="Google" id="ProtNLM"/>
    </source>
</evidence>
<comment type="caution">
    <text evidence="3">The sequence shown here is derived from an EMBL/GenBank/DDBJ whole genome shotgun (WGS) entry which is preliminary data.</text>
</comment>
<dbReference type="PROSITE" id="PS51257">
    <property type="entry name" value="PROKAR_LIPOPROTEIN"/>
    <property type="match status" value="1"/>
</dbReference>
<feature type="region of interest" description="Disordered" evidence="1">
    <location>
        <begin position="24"/>
        <end position="54"/>
    </location>
</feature>
<sequence length="301" mass="33491">MKKGIASSVSLLGISLILFGCSNSTNSKEKDTASKTTQTEKKASSKKSSSIKVPSQDIAMLQEGDGEEYQVKQFKKYVNQLKNKYTKKSDGLHEKYVKEEPTYPKKGQWTSKNDQGVIMTYLADMKNISDQNINGLKLFNTQYWTAGFDSASQEMIDNLGSGSMDETRPVFNKEGDEFVANDAVIFTVVETDFKNTSDQTLTYDGLTGYAGGEYDFSTPDGKQINRDDIFYSDDTADQEVQAGNTVEDKDLIIVLATGRTLKEAYNKINQNTLTIHPAGVSNEDQDQYTDGMLNHIDLKVK</sequence>
<evidence type="ECO:0000313" key="3">
    <source>
        <dbReference type="EMBL" id="KRN99469.1"/>
    </source>
</evidence>
<evidence type="ECO:0000256" key="2">
    <source>
        <dbReference type="SAM" id="SignalP"/>
    </source>
</evidence>
<reference evidence="3 4" key="1">
    <citation type="journal article" date="2015" name="Genome Announc.">
        <title>Expanding the biotechnology potential of lactobacilli through comparative genomics of 213 strains and associated genera.</title>
        <authorList>
            <person name="Sun Z."/>
            <person name="Harris H.M."/>
            <person name="McCann A."/>
            <person name="Guo C."/>
            <person name="Argimon S."/>
            <person name="Zhang W."/>
            <person name="Yang X."/>
            <person name="Jeffery I.B."/>
            <person name="Cooney J.C."/>
            <person name="Kagawa T.F."/>
            <person name="Liu W."/>
            <person name="Song Y."/>
            <person name="Salvetti E."/>
            <person name="Wrobel A."/>
            <person name="Rasinkangas P."/>
            <person name="Parkhill J."/>
            <person name="Rea M.C."/>
            <person name="O'Sullivan O."/>
            <person name="Ritari J."/>
            <person name="Douillard F.P."/>
            <person name="Paul Ross R."/>
            <person name="Yang R."/>
            <person name="Briner A.E."/>
            <person name="Felis G.E."/>
            <person name="de Vos W.M."/>
            <person name="Barrangou R."/>
            <person name="Klaenhammer T.R."/>
            <person name="Caufield P.W."/>
            <person name="Cui Y."/>
            <person name="Zhang H."/>
            <person name="O'Toole P.W."/>
        </authorList>
    </citation>
    <scope>NUCLEOTIDE SEQUENCE [LARGE SCALE GENOMIC DNA]</scope>
    <source>
        <strain evidence="3 4">NBRC 103219</strain>
    </source>
</reference>
<gene>
    <name evidence="3" type="ORF">IV66_GL001472</name>
</gene>